<protein>
    <recommendedName>
        <fullName evidence="4">Zinc finger GRF-type domain-containing protein</fullName>
    </recommendedName>
</protein>
<name>A0A9D3VWC9_9ROSI</name>
<evidence type="ECO:0008006" key="4">
    <source>
        <dbReference type="Google" id="ProtNLM"/>
    </source>
</evidence>
<dbReference type="PANTHER" id="PTHR33248">
    <property type="entry name" value="ZINC ION-BINDING PROTEIN"/>
    <property type="match status" value="1"/>
</dbReference>
<dbReference type="OrthoDB" id="913116at2759"/>
<feature type="region of interest" description="Disordered" evidence="1">
    <location>
        <begin position="1"/>
        <end position="21"/>
    </location>
</feature>
<organism evidence="2 3">
    <name type="scientific">Gossypium stocksii</name>
    <dbReference type="NCBI Taxonomy" id="47602"/>
    <lineage>
        <taxon>Eukaryota</taxon>
        <taxon>Viridiplantae</taxon>
        <taxon>Streptophyta</taxon>
        <taxon>Embryophyta</taxon>
        <taxon>Tracheophyta</taxon>
        <taxon>Spermatophyta</taxon>
        <taxon>Magnoliopsida</taxon>
        <taxon>eudicotyledons</taxon>
        <taxon>Gunneridae</taxon>
        <taxon>Pentapetalae</taxon>
        <taxon>rosids</taxon>
        <taxon>malvids</taxon>
        <taxon>Malvales</taxon>
        <taxon>Malvaceae</taxon>
        <taxon>Malvoideae</taxon>
        <taxon>Gossypium</taxon>
    </lineage>
</organism>
<evidence type="ECO:0000313" key="3">
    <source>
        <dbReference type="Proteomes" id="UP000828251"/>
    </source>
</evidence>
<evidence type="ECO:0000256" key="1">
    <source>
        <dbReference type="SAM" id="MobiDB-lite"/>
    </source>
</evidence>
<evidence type="ECO:0000313" key="2">
    <source>
        <dbReference type="EMBL" id="KAH1098220.1"/>
    </source>
</evidence>
<gene>
    <name evidence="2" type="ORF">J1N35_015141</name>
</gene>
<sequence length="124" mass="14224">RTLPEATGEEEEKKKKKKKKNARIKIPTAISACYCGNLANLRTSWSNSNQCRRLLGCKKYGSSVQNACHFFAWLDPPLMPYSRIMLLDVLKKVRIIEDAKRERKHMVDEGQTVSKFAHNTIDLS</sequence>
<feature type="non-terminal residue" evidence="2">
    <location>
        <position position="1"/>
    </location>
</feature>
<dbReference type="EMBL" id="JAIQCV010000005">
    <property type="protein sequence ID" value="KAH1098220.1"/>
    <property type="molecule type" value="Genomic_DNA"/>
</dbReference>
<accession>A0A9D3VWC9</accession>
<proteinExistence type="predicted"/>
<keyword evidence="3" id="KW-1185">Reference proteome</keyword>
<dbReference type="AlphaFoldDB" id="A0A9D3VWC9"/>
<reference evidence="2 3" key="1">
    <citation type="journal article" date="2021" name="Plant Biotechnol. J.">
        <title>Multi-omics assisted identification of the key and species-specific regulatory components of drought-tolerant mechanisms in Gossypium stocksii.</title>
        <authorList>
            <person name="Yu D."/>
            <person name="Ke L."/>
            <person name="Zhang D."/>
            <person name="Wu Y."/>
            <person name="Sun Y."/>
            <person name="Mei J."/>
            <person name="Sun J."/>
            <person name="Sun Y."/>
        </authorList>
    </citation>
    <scope>NUCLEOTIDE SEQUENCE [LARGE SCALE GENOMIC DNA]</scope>
    <source>
        <strain evidence="3">cv. E1</strain>
        <tissue evidence="2">Leaf</tissue>
    </source>
</reference>
<dbReference type="Proteomes" id="UP000828251">
    <property type="component" value="Unassembled WGS sequence"/>
</dbReference>
<comment type="caution">
    <text evidence="2">The sequence shown here is derived from an EMBL/GenBank/DDBJ whole genome shotgun (WGS) entry which is preliminary data.</text>
</comment>